<protein>
    <submittedName>
        <fullName evidence="1">Uncharacterized protein</fullName>
    </submittedName>
</protein>
<organism evidence="1 2">
    <name type="scientific">Trichinella nelsoni</name>
    <dbReference type="NCBI Taxonomy" id="6336"/>
    <lineage>
        <taxon>Eukaryota</taxon>
        <taxon>Metazoa</taxon>
        <taxon>Ecdysozoa</taxon>
        <taxon>Nematoda</taxon>
        <taxon>Enoplea</taxon>
        <taxon>Dorylaimia</taxon>
        <taxon>Trichinellida</taxon>
        <taxon>Trichinellidae</taxon>
        <taxon>Trichinella</taxon>
    </lineage>
</organism>
<proteinExistence type="predicted"/>
<evidence type="ECO:0000313" key="2">
    <source>
        <dbReference type="Proteomes" id="UP000054630"/>
    </source>
</evidence>
<keyword evidence="2" id="KW-1185">Reference proteome</keyword>
<dbReference type="AlphaFoldDB" id="A0A0V0SG42"/>
<evidence type="ECO:0000313" key="1">
    <source>
        <dbReference type="EMBL" id="KRX25668.1"/>
    </source>
</evidence>
<sequence>MYTVGCGYEEINLSMIIDFNTKHTQGKNTFHALGSEMKKAFEEGLQESKKERVRELYGTCIKTAMETTIAMRFALRRFQNRCPRCTRASPSLTKSILASQFSPVLQFLHSTFCFRPVFAQHISSALYAAFPTLRANNKLIASFYIRISYVNFVMQQCFSELNFC</sequence>
<comment type="caution">
    <text evidence="1">The sequence shown here is derived from an EMBL/GenBank/DDBJ whole genome shotgun (WGS) entry which is preliminary data.</text>
</comment>
<accession>A0A0V0SG42</accession>
<dbReference type="EMBL" id="JYDL01000011">
    <property type="protein sequence ID" value="KRX25668.1"/>
    <property type="molecule type" value="Genomic_DNA"/>
</dbReference>
<dbReference type="Proteomes" id="UP000054630">
    <property type="component" value="Unassembled WGS sequence"/>
</dbReference>
<reference evidence="1 2" key="1">
    <citation type="submission" date="2015-01" db="EMBL/GenBank/DDBJ databases">
        <title>Evolution of Trichinella species and genotypes.</title>
        <authorList>
            <person name="Korhonen P.K."/>
            <person name="Edoardo P."/>
            <person name="Giuseppe L.R."/>
            <person name="Gasser R.B."/>
        </authorList>
    </citation>
    <scope>NUCLEOTIDE SEQUENCE [LARGE SCALE GENOMIC DNA]</scope>
    <source>
        <strain evidence="1">ISS37</strain>
    </source>
</reference>
<gene>
    <name evidence="1" type="ORF">T07_9321</name>
</gene>
<name>A0A0V0SG42_9BILA</name>